<proteinExistence type="predicted"/>
<reference evidence="1" key="1">
    <citation type="journal article" date="2014" name="Front. Microbiol.">
        <title>High frequency of phylogenetically diverse reductive dehalogenase-homologous genes in deep subseafloor sedimentary metagenomes.</title>
        <authorList>
            <person name="Kawai M."/>
            <person name="Futagami T."/>
            <person name="Toyoda A."/>
            <person name="Takaki Y."/>
            <person name="Nishi S."/>
            <person name="Hori S."/>
            <person name="Arai W."/>
            <person name="Tsubouchi T."/>
            <person name="Morono Y."/>
            <person name="Uchiyama I."/>
            <person name="Ito T."/>
            <person name="Fujiyama A."/>
            <person name="Inagaki F."/>
            <person name="Takami H."/>
        </authorList>
    </citation>
    <scope>NUCLEOTIDE SEQUENCE</scope>
    <source>
        <strain evidence="1">Expedition CK06-06</strain>
    </source>
</reference>
<evidence type="ECO:0000313" key="1">
    <source>
        <dbReference type="EMBL" id="GAH65130.1"/>
    </source>
</evidence>
<sequence length="59" mass="7056">MRILLDTNIVIHREAATVVNEDIGILFKWLDNLHHIKCIHPMTVEEQYMILEFILNIVW</sequence>
<comment type="caution">
    <text evidence="1">The sequence shown here is derived from an EMBL/GenBank/DDBJ whole genome shotgun (WGS) entry which is preliminary data.</text>
</comment>
<accession>X1I778</accession>
<evidence type="ECO:0008006" key="2">
    <source>
        <dbReference type="Google" id="ProtNLM"/>
    </source>
</evidence>
<protein>
    <recommendedName>
        <fullName evidence="2">PIN domain-containing protein</fullName>
    </recommendedName>
</protein>
<gene>
    <name evidence="1" type="ORF">S03H2_46611</name>
</gene>
<name>X1I778_9ZZZZ</name>
<dbReference type="EMBL" id="BARU01029283">
    <property type="protein sequence ID" value="GAH65130.1"/>
    <property type="molecule type" value="Genomic_DNA"/>
</dbReference>
<organism evidence="1">
    <name type="scientific">marine sediment metagenome</name>
    <dbReference type="NCBI Taxonomy" id="412755"/>
    <lineage>
        <taxon>unclassified sequences</taxon>
        <taxon>metagenomes</taxon>
        <taxon>ecological metagenomes</taxon>
    </lineage>
</organism>
<dbReference type="AlphaFoldDB" id="X1I778"/>